<evidence type="ECO:0000313" key="2">
    <source>
        <dbReference type="Proteomes" id="UP000198977"/>
    </source>
</evidence>
<evidence type="ECO:0000313" key="1">
    <source>
        <dbReference type="EMBL" id="SFE88926.1"/>
    </source>
</evidence>
<accession>A0A1I2E8J2</accession>
<name>A0A1I2E8J2_9RHOB</name>
<dbReference type="Proteomes" id="UP000198977">
    <property type="component" value="Unassembled WGS sequence"/>
</dbReference>
<dbReference type="AlphaFoldDB" id="A0A1I2E8J2"/>
<dbReference type="EMBL" id="FOMW01000011">
    <property type="protein sequence ID" value="SFE88926.1"/>
    <property type="molecule type" value="Genomic_DNA"/>
</dbReference>
<sequence length="54" mass="5719">MRGMLHRSIFRCNAEIALTPAGSNPQFGIGAMQFAKGCRGANAFKSCNKKSDAG</sequence>
<reference evidence="1 2" key="1">
    <citation type="submission" date="2016-10" db="EMBL/GenBank/DDBJ databases">
        <authorList>
            <person name="de Groot N.N."/>
        </authorList>
    </citation>
    <scope>NUCLEOTIDE SEQUENCE [LARGE SCALE GENOMIC DNA]</scope>
    <source>
        <strain evidence="1 2">DSM 11443</strain>
    </source>
</reference>
<proteinExistence type="predicted"/>
<protein>
    <submittedName>
        <fullName evidence="1">Uncharacterized protein</fullName>
    </submittedName>
</protein>
<organism evidence="1 2">
    <name type="scientific">Sulfitobacter brevis</name>
    <dbReference type="NCBI Taxonomy" id="74348"/>
    <lineage>
        <taxon>Bacteria</taxon>
        <taxon>Pseudomonadati</taxon>
        <taxon>Pseudomonadota</taxon>
        <taxon>Alphaproteobacteria</taxon>
        <taxon>Rhodobacterales</taxon>
        <taxon>Roseobacteraceae</taxon>
        <taxon>Sulfitobacter</taxon>
    </lineage>
</organism>
<gene>
    <name evidence="1" type="ORF">SAMN04488523_111152</name>
</gene>
<keyword evidence="2" id="KW-1185">Reference proteome</keyword>